<dbReference type="SUPFAM" id="SSF51735">
    <property type="entry name" value="NAD(P)-binding Rossmann-fold domains"/>
    <property type="match status" value="1"/>
</dbReference>
<dbReference type="InterPro" id="IPR013149">
    <property type="entry name" value="ADH-like_C"/>
</dbReference>
<keyword evidence="2" id="KW-0862">Zinc</keyword>
<dbReference type="AlphaFoldDB" id="A0A2Z4ACH8"/>
<dbReference type="InterPro" id="IPR050129">
    <property type="entry name" value="Zn_alcohol_dh"/>
</dbReference>
<sequence length="379" mass="41273">MERVSVATFEGPGRNPEIRSVPRPEVPDKAALIQIEACGVCGTDLHILAGHWPEPLPWPFTLGHELAGIIIEIGSKLKTDFMGYPLDVGSKVMLPPLMSCGLCHYCVHYPENSNRCLNPTYYGRYLPYKKPPHLWGGWAEMVYIDFNMLPATKIYSLPADMPLMLGSLSEPLTSCIRALNRAISVGGFRAGDTVVIQGSGPIGLLSLVAAQEMGAGSVVVVGAPEKPRLELCRAFGANATISIEDHKIPGDRISTIRNIIGGYGADLVLDCSGHPSAGPEGIEMLRDGGTYVEMGQFTDAGSIETNWHRICSKDINLLGSWAFTANDIPLAINMLNRARDRYPWHRIQTKFPFNEVGLTNAIECAKSMKCVKATIVPNQ</sequence>
<dbReference type="Proteomes" id="UP000247465">
    <property type="component" value="Chromosome"/>
</dbReference>
<dbReference type="KEGG" id="mtar:DF168_01024"/>
<keyword evidence="3 6" id="KW-0560">Oxidoreductase</keyword>
<dbReference type="GO" id="GO:0018452">
    <property type="term" value="F:5-exo-hydroxycamphor dehydrogenase activity"/>
    <property type="evidence" value="ECO:0007669"/>
    <property type="project" value="UniProtKB-EC"/>
</dbReference>
<reference evidence="6 7" key="1">
    <citation type="submission" date="2018-06" db="EMBL/GenBank/DDBJ databases">
        <title>Draft Genome Sequence of a Novel Marine Bacterium Related to the Verrucomicrobia.</title>
        <authorList>
            <person name="Vosseberg J."/>
            <person name="Martijn J."/>
            <person name="Ettema T.J.G."/>
        </authorList>
    </citation>
    <scope>NUCLEOTIDE SEQUENCE [LARGE SCALE GENOMIC DNA]</scope>
    <source>
        <strain evidence="6">TARA_B100001123</strain>
    </source>
</reference>
<evidence type="ECO:0000313" key="6">
    <source>
        <dbReference type="EMBL" id="AWT59829.1"/>
    </source>
</evidence>
<dbReference type="CDD" id="cd08231">
    <property type="entry name" value="MDR_TM0436_like"/>
    <property type="match status" value="1"/>
</dbReference>
<feature type="region of interest" description="Disordered" evidence="4">
    <location>
        <begin position="1"/>
        <end position="21"/>
    </location>
</feature>
<dbReference type="InterPro" id="IPR020843">
    <property type="entry name" value="ER"/>
</dbReference>
<dbReference type="Pfam" id="PF00107">
    <property type="entry name" value="ADH_zinc_N"/>
    <property type="match status" value="1"/>
</dbReference>
<evidence type="ECO:0000256" key="4">
    <source>
        <dbReference type="SAM" id="MobiDB-lite"/>
    </source>
</evidence>
<accession>A0A2Z4ACH8</accession>
<dbReference type="EMBL" id="CP029803">
    <property type="protein sequence ID" value="AWT59829.1"/>
    <property type="molecule type" value="Genomic_DNA"/>
</dbReference>
<gene>
    <name evidence="6" type="primary">camD</name>
    <name evidence="6" type="ORF">DF168_01024</name>
</gene>
<evidence type="ECO:0000313" key="7">
    <source>
        <dbReference type="Proteomes" id="UP000247465"/>
    </source>
</evidence>
<evidence type="ECO:0000259" key="5">
    <source>
        <dbReference type="SMART" id="SM00829"/>
    </source>
</evidence>
<dbReference type="GO" id="GO:0046872">
    <property type="term" value="F:metal ion binding"/>
    <property type="evidence" value="ECO:0007669"/>
    <property type="project" value="UniProtKB-KW"/>
</dbReference>
<organism evidence="6 7">
    <name type="scientific">Candidatus Moanibacter tarae</name>
    <dbReference type="NCBI Taxonomy" id="2200854"/>
    <lineage>
        <taxon>Bacteria</taxon>
        <taxon>Pseudomonadati</taxon>
        <taxon>Verrucomicrobiota</taxon>
        <taxon>Opitutia</taxon>
        <taxon>Puniceicoccales</taxon>
        <taxon>Puniceicoccales incertae sedis</taxon>
        <taxon>Candidatus Moanibacter</taxon>
    </lineage>
</organism>
<feature type="domain" description="Enoyl reductase (ER)" evidence="5">
    <location>
        <begin position="13"/>
        <end position="340"/>
    </location>
</feature>
<dbReference type="PANTHER" id="PTHR43401:SF2">
    <property type="entry name" value="L-THREONINE 3-DEHYDROGENASE"/>
    <property type="match status" value="1"/>
</dbReference>
<dbReference type="Gene3D" id="3.90.180.10">
    <property type="entry name" value="Medium-chain alcohol dehydrogenases, catalytic domain"/>
    <property type="match status" value="1"/>
</dbReference>
<evidence type="ECO:0000256" key="1">
    <source>
        <dbReference type="ARBA" id="ARBA00022723"/>
    </source>
</evidence>
<dbReference type="Pfam" id="PF08240">
    <property type="entry name" value="ADH_N"/>
    <property type="match status" value="1"/>
</dbReference>
<name>A0A2Z4ACH8_9BACT</name>
<proteinExistence type="predicted"/>
<dbReference type="InterPro" id="IPR011032">
    <property type="entry name" value="GroES-like_sf"/>
</dbReference>
<dbReference type="Gene3D" id="3.40.50.720">
    <property type="entry name" value="NAD(P)-binding Rossmann-like Domain"/>
    <property type="match status" value="1"/>
</dbReference>
<dbReference type="InterPro" id="IPR036291">
    <property type="entry name" value="NAD(P)-bd_dom_sf"/>
</dbReference>
<protein>
    <submittedName>
        <fullName evidence="6">5-exo-hydroxycamphor dehydrogenase</fullName>
        <ecNumber evidence="6">1.1.1.327</ecNumber>
    </submittedName>
</protein>
<dbReference type="SUPFAM" id="SSF50129">
    <property type="entry name" value="GroES-like"/>
    <property type="match status" value="1"/>
</dbReference>
<dbReference type="InterPro" id="IPR013154">
    <property type="entry name" value="ADH-like_N"/>
</dbReference>
<dbReference type="PANTHER" id="PTHR43401">
    <property type="entry name" value="L-THREONINE 3-DEHYDROGENASE"/>
    <property type="match status" value="1"/>
</dbReference>
<dbReference type="EC" id="1.1.1.327" evidence="6"/>
<keyword evidence="1" id="KW-0479">Metal-binding</keyword>
<dbReference type="SMART" id="SM00829">
    <property type="entry name" value="PKS_ER"/>
    <property type="match status" value="1"/>
</dbReference>
<evidence type="ECO:0000256" key="2">
    <source>
        <dbReference type="ARBA" id="ARBA00022833"/>
    </source>
</evidence>
<evidence type="ECO:0000256" key="3">
    <source>
        <dbReference type="ARBA" id="ARBA00023002"/>
    </source>
</evidence>